<keyword evidence="6" id="KW-1185">Reference proteome</keyword>
<feature type="region of interest" description="Disordered" evidence="4">
    <location>
        <begin position="1"/>
        <end position="29"/>
    </location>
</feature>
<dbReference type="Pfam" id="PF12796">
    <property type="entry name" value="Ank_2"/>
    <property type="match status" value="1"/>
</dbReference>
<dbReference type="EMBL" id="VIIS01001707">
    <property type="protein sequence ID" value="KAF0294103.1"/>
    <property type="molecule type" value="Genomic_DNA"/>
</dbReference>
<feature type="repeat" description="ANK" evidence="3">
    <location>
        <begin position="288"/>
        <end position="320"/>
    </location>
</feature>
<organism evidence="5 6">
    <name type="scientific">Amphibalanus amphitrite</name>
    <name type="common">Striped barnacle</name>
    <name type="synonym">Balanus amphitrite</name>
    <dbReference type="NCBI Taxonomy" id="1232801"/>
    <lineage>
        <taxon>Eukaryota</taxon>
        <taxon>Metazoa</taxon>
        <taxon>Ecdysozoa</taxon>
        <taxon>Arthropoda</taxon>
        <taxon>Crustacea</taxon>
        <taxon>Multicrustacea</taxon>
        <taxon>Cirripedia</taxon>
        <taxon>Thoracica</taxon>
        <taxon>Thoracicalcarea</taxon>
        <taxon>Balanomorpha</taxon>
        <taxon>Balanoidea</taxon>
        <taxon>Balanidae</taxon>
        <taxon>Amphibalaninae</taxon>
        <taxon>Amphibalanus</taxon>
    </lineage>
</organism>
<evidence type="ECO:0000256" key="2">
    <source>
        <dbReference type="ARBA" id="ARBA00023043"/>
    </source>
</evidence>
<dbReference type="SMART" id="SM00248">
    <property type="entry name" value="ANK"/>
    <property type="match status" value="3"/>
</dbReference>
<feature type="compositionally biased region" description="Pro residues" evidence="4">
    <location>
        <begin position="427"/>
        <end position="437"/>
    </location>
</feature>
<dbReference type="PANTHER" id="PTHR24173:SF40">
    <property type="entry name" value="AGAP006757-PA"/>
    <property type="match status" value="1"/>
</dbReference>
<dbReference type="PROSITE" id="PS50088">
    <property type="entry name" value="ANK_REPEAT"/>
    <property type="match status" value="2"/>
</dbReference>
<dbReference type="Pfam" id="PF00023">
    <property type="entry name" value="Ank"/>
    <property type="match status" value="1"/>
</dbReference>
<evidence type="ECO:0000256" key="4">
    <source>
        <dbReference type="SAM" id="MobiDB-lite"/>
    </source>
</evidence>
<keyword evidence="2 3" id="KW-0040">ANK repeat</keyword>
<dbReference type="PRINTS" id="PR01415">
    <property type="entry name" value="ANKYRIN"/>
</dbReference>
<dbReference type="Proteomes" id="UP000440578">
    <property type="component" value="Unassembled WGS sequence"/>
</dbReference>
<dbReference type="InterPro" id="IPR036770">
    <property type="entry name" value="Ankyrin_rpt-contain_sf"/>
</dbReference>
<dbReference type="OrthoDB" id="5406014at2759"/>
<proteinExistence type="predicted"/>
<sequence length="529" mass="57067">MGVWHPDGSRPNSVPVSDSPEDGFNGGAMSGYRRSAGGFYVSSAPCPPLGTYGSSLSRYDLSPASSHHLASTTRLVSSSGVPRRYQVYSRNDTPLGLTNYDVIRRAADPLSARYRQNRHSWAAGGSSGLARSSTVASRHRPPPAEGADVETPAMVARRQRRIRRTASSPEVGDRLVRVDAERSARGPQLGMAPLRRRMVITQQTQKPRELMTLSSLHDQFLEVCIRLNEARFREVMLVAARIATAATVNQTDASGRTALSHLCVHGNGRCVEEFSRLPFVDANLADRDGNTPLHHAAQAGHAAVVSALLENYTEIEVDAKNGKGITPLIKACVQGKSKCAKLLLSHGADPLIRDPTRGLTCIEWSYYCGRRACARLVESYLLARDTPAAPGAGGGLKRYTSEPELATADGAAGWCGAKFRRLLGRCSPPPGPPGPPPRQRRPSLPAAGEARRHRQAPPRPPARLPHILVEEVEVAVDPVIVRYGDWVAPSQRPRQHNQVGPRPTPSPGLQPAGQATGVESREASPPGRR</sequence>
<accession>A0A6A4VKC4</accession>
<dbReference type="PROSITE" id="PS50297">
    <property type="entry name" value="ANK_REP_REGION"/>
    <property type="match status" value="2"/>
</dbReference>
<dbReference type="InterPro" id="IPR002110">
    <property type="entry name" value="Ankyrin_rpt"/>
</dbReference>
<evidence type="ECO:0000313" key="5">
    <source>
        <dbReference type="EMBL" id="KAF0294103.1"/>
    </source>
</evidence>
<keyword evidence="5" id="KW-0675">Receptor</keyword>
<dbReference type="Gene3D" id="1.25.40.20">
    <property type="entry name" value="Ankyrin repeat-containing domain"/>
    <property type="match status" value="1"/>
</dbReference>
<feature type="region of interest" description="Disordered" evidence="4">
    <location>
        <begin position="425"/>
        <end position="464"/>
    </location>
</feature>
<gene>
    <name evidence="5" type="primary">Ankrd33_0</name>
    <name evidence="5" type="ORF">FJT64_008240</name>
</gene>
<feature type="compositionally biased region" description="Low complexity" evidence="4">
    <location>
        <begin position="122"/>
        <end position="133"/>
    </location>
</feature>
<dbReference type="SUPFAM" id="SSF48403">
    <property type="entry name" value="Ankyrin repeat"/>
    <property type="match status" value="1"/>
</dbReference>
<reference evidence="5 6" key="1">
    <citation type="submission" date="2019-07" db="EMBL/GenBank/DDBJ databases">
        <title>Draft genome assembly of a fouling barnacle, Amphibalanus amphitrite (Darwin, 1854): The first reference genome for Thecostraca.</title>
        <authorList>
            <person name="Kim W."/>
        </authorList>
    </citation>
    <scope>NUCLEOTIDE SEQUENCE [LARGE SCALE GENOMIC DNA]</scope>
    <source>
        <strain evidence="5">SNU_AA5</strain>
        <tissue evidence="5">Soma without cirri and trophi</tissue>
    </source>
</reference>
<evidence type="ECO:0000313" key="6">
    <source>
        <dbReference type="Proteomes" id="UP000440578"/>
    </source>
</evidence>
<dbReference type="PANTHER" id="PTHR24173">
    <property type="entry name" value="ANKYRIN REPEAT CONTAINING"/>
    <property type="match status" value="1"/>
</dbReference>
<comment type="caution">
    <text evidence="5">The sequence shown here is derived from an EMBL/GenBank/DDBJ whole genome shotgun (WGS) entry which is preliminary data.</text>
</comment>
<evidence type="ECO:0000256" key="1">
    <source>
        <dbReference type="ARBA" id="ARBA00022737"/>
    </source>
</evidence>
<dbReference type="AlphaFoldDB" id="A0A6A4VKC4"/>
<feature type="region of interest" description="Disordered" evidence="4">
    <location>
        <begin position="487"/>
        <end position="529"/>
    </location>
</feature>
<feature type="repeat" description="ANK" evidence="3">
    <location>
        <begin position="323"/>
        <end position="355"/>
    </location>
</feature>
<feature type="region of interest" description="Disordered" evidence="4">
    <location>
        <begin position="122"/>
        <end position="155"/>
    </location>
</feature>
<evidence type="ECO:0000256" key="3">
    <source>
        <dbReference type="PROSITE-ProRule" id="PRU00023"/>
    </source>
</evidence>
<name>A0A6A4VKC4_AMPAM</name>
<keyword evidence="1" id="KW-0677">Repeat</keyword>
<protein>
    <submittedName>
        <fullName evidence="5">Photoreceptor ankyrin repeat protein</fullName>
    </submittedName>
</protein>